<dbReference type="EMBL" id="BARW01034866">
    <property type="protein sequence ID" value="GAJ10984.1"/>
    <property type="molecule type" value="Genomic_DNA"/>
</dbReference>
<sequence>MDKEVFHQQFLQGVVYQPLGINETESNEALPS</sequence>
<protein>
    <submittedName>
        <fullName evidence="1">Uncharacterized protein</fullName>
    </submittedName>
</protein>
<name>X1U0H6_9ZZZZ</name>
<organism evidence="1">
    <name type="scientific">marine sediment metagenome</name>
    <dbReference type="NCBI Taxonomy" id="412755"/>
    <lineage>
        <taxon>unclassified sequences</taxon>
        <taxon>metagenomes</taxon>
        <taxon>ecological metagenomes</taxon>
    </lineage>
</organism>
<feature type="non-terminal residue" evidence="1">
    <location>
        <position position="32"/>
    </location>
</feature>
<accession>X1U0H6</accession>
<comment type="caution">
    <text evidence="1">The sequence shown here is derived from an EMBL/GenBank/DDBJ whole genome shotgun (WGS) entry which is preliminary data.</text>
</comment>
<evidence type="ECO:0000313" key="1">
    <source>
        <dbReference type="EMBL" id="GAJ10984.1"/>
    </source>
</evidence>
<gene>
    <name evidence="1" type="ORF">S12H4_54528</name>
</gene>
<dbReference type="AlphaFoldDB" id="X1U0H6"/>
<proteinExistence type="predicted"/>
<reference evidence="1" key="1">
    <citation type="journal article" date="2014" name="Front. Microbiol.">
        <title>High frequency of phylogenetically diverse reductive dehalogenase-homologous genes in deep subseafloor sedimentary metagenomes.</title>
        <authorList>
            <person name="Kawai M."/>
            <person name="Futagami T."/>
            <person name="Toyoda A."/>
            <person name="Takaki Y."/>
            <person name="Nishi S."/>
            <person name="Hori S."/>
            <person name="Arai W."/>
            <person name="Tsubouchi T."/>
            <person name="Morono Y."/>
            <person name="Uchiyama I."/>
            <person name="Ito T."/>
            <person name="Fujiyama A."/>
            <person name="Inagaki F."/>
            <person name="Takami H."/>
        </authorList>
    </citation>
    <scope>NUCLEOTIDE SEQUENCE</scope>
    <source>
        <strain evidence="1">Expedition CK06-06</strain>
    </source>
</reference>